<evidence type="ECO:0000313" key="3">
    <source>
        <dbReference type="Proteomes" id="UP000636709"/>
    </source>
</evidence>
<feature type="compositionally biased region" description="Basic and acidic residues" evidence="1">
    <location>
        <begin position="174"/>
        <end position="183"/>
    </location>
</feature>
<dbReference type="AlphaFoldDB" id="A0A835FU08"/>
<evidence type="ECO:0000313" key="2">
    <source>
        <dbReference type="EMBL" id="KAF8775940.1"/>
    </source>
</evidence>
<feature type="region of interest" description="Disordered" evidence="1">
    <location>
        <begin position="107"/>
        <end position="192"/>
    </location>
</feature>
<proteinExistence type="predicted"/>
<feature type="region of interest" description="Disordered" evidence="1">
    <location>
        <begin position="24"/>
        <end position="66"/>
    </location>
</feature>
<name>A0A835FU08_9POAL</name>
<feature type="compositionally biased region" description="Basic and acidic residues" evidence="1">
    <location>
        <begin position="55"/>
        <end position="66"/>
    </location>
</feature>
<gene>
    <name evidence="2" type="ORF">HU200_004075</name>
</gene>
<dbReference type="EMBL" id="JACEFO010000268">
    <property type="protein sequence ID" value="KAF8775940.1"/>
    <property type="molecule type" value="Genomic_DNA"/>
</dbReference>
<organism evidence="2 3">
    <name type="scientific">Digitaria exilis</name>
    <dbReference type="NCBI Taxonomy" id="1010633"/>
    <lineage>
        <taxon>Eukaryota</taxon>
        <taxon>Viridiplantae</taxon>
        <taxon>Streptophyta</taxon>
        <taxon>Embryophyta</taxon>
        <taxon>Tracheophyta</taxon>
        <taxon>Spermatophyta</taxon>
        <taxon>Magnoliopsida</taxon>
        <taxon>Liliopsida</taxon>
        <taxon>Poales</taxon>
        <taxon>Poaceae</taxon>
        <taxon>PACMAD clade</taxon>
        <taxon>Panicoideae</taxon>
        <taxon>Panicodae</taxon>
        <taxon>Paniceae</taxon>
        <taxon>Anthephorinae</taxon>
        <taxon>Digitaria</taxon>
    </lineage>
</organism>
<feature type="region of interest" description="Disordered" evidence="1">
    <location>
        <begin position="272"/>
        <end position="306"/>
    </location>
</feature>
<keyword evidence="3" id="KW-1185">Reference proteome</keyword>
<evidence type="ECO:0000256" key="1">
    <source>
        <dbReference type="SAM" id="MobiDB-lite"/>
    </source>
</evidence>
<sequence length="326" mass="34526">MLPHTFPTSFLTAVKPRSALGLVGSESRVPSGQPMSATDEAAATESPHRRGVASIHRDNARFRGDPSVEPAAALMPATTPPSHRSAEAPAGRMRLPLTWSGGLGCVRRRAPGRDQPTNLPAAASNVGTAWTGSRPCLPARLKYTSLPRPSEDADRNQLSEQASSKPKQPPQDHTTPEHARAESQEQATKHPRNAELFAAGERGGRGALRCLGGSEGGIRPARMAGSVVVSGKAGGAAAPAPGVHPRYVPERGRVLKGMLGALVGCFRPAKTQPLPRAAEDNSDPRSSTVPYASPSSSDGRRHAMRDAKRWVCGNDTDDWTRFSSRN</sequence>
<feature type="compositionally biased region" description="Low complexity" evidence="1">
    <location>
        <begin position="286"/>
        <end position="297"/>
    </location>
</feature>
<accession>A0A835FU08</accession>
<reference evidence="2" key="1">
    <citation type="submission" date="2020-07" db="EMBL/GenBank/DDBJ databases">
        <title>Genome sequence and genetic diversity analysis of an under-domesticated orphan crop, white fonio (Digitaria exilis).</title>
        <authorList>
            <person name="Bennetzen J.L."/>
            <person name="Chen S."/>
            <person name="Ma X."/>
            <person name="Wang X."/>
            <person name="Yssel A.E.J."/>
            <person name="Chaluvadi S.R."/>
            <person name="Johnson M."/>
            <person name="Gangashetty P."/>
            <person name="Hamidou F."/>
            <person name="Sanogo M.D."/>
            <person name="Zwaenepoel A."/>
            <person name="Wallace J."/>
            <person name="Van De Peer Y."/>
            <person name="Van Deynze A."/>
        </authorList>
    </citation>
    <scope>NUCLEOTIDE SEQUENCE</scope>
    <source>
        <tissue evidence="2">Leaves</tissue>
    </source>
</reference>
<dbReference type="Proteomes" id="UP000636709">
    <property type="component" value="Unassembled WGS sequence"/>
</dbReference>
<comment type="caution">
    <text evidence="2">The sequence shown here is derived from an EMBL/GenBank/DDBJ whole genome shotgun (WGS) entry which is preliminary data.</text>
</comment>
<dbReference type="OrthoDB" id="665082at2759"/>
<protein>
    <submittedName>
        <fullName evidence="2">Uncharacterized protein</fullName>
    </submittedName>
</protein>